<evidence type="ECO:0000259" key="1">
    <source>
        <dbReference type="SMART" id="SM00421"/>
    </source>
</evidence>
<proteinExistence type="predicted"/>
<dbReference type="Gene3D" id="1.10.10.10">
    <property type="entry name" value="Winged helix-like DNA-binding domain superfamily/Winged helix DNA-binding domain"/>
    <property type="match status" value="1"/>
</dbReference>
<dbReference type="EMBL" id="AZXY01000005">
    <property type="protein sequence ID" value="KSZ58611.1"/>
    <property type="molecule type" value="Genomic_DNA"/>
</dbReference>
<dbReference type="AlphaFoldDB" id="A0A0V9UKS8"/>
<evidence type="ECO:0000313" key="2">
    <source>
        <dbReference type="EMBL" id="KSZ58611.1"/>
    </source>
</evidence>
<dbReference type="SUPFAM" id="SSF46894">
    <property type="entry name" value="C-terminal effector domain of the bipartite response regulators"/>
    <property type="match status" value="1"/>
</dbReference>
<reference evidence="2 3" key="2">
    <citation type="journal article" date="2016" name="Genome Announc.">
        <title>Draft Genome Sequence of a Versatile Hydrocarbon-Degrading Bacterium, Rhodococcus pyridinivorans Strain KG-16, Collected from Oil Fields in India.</title>
        <authorList>
            <person name="Aggarwal R.K."/>
            <person name="Dawar C."/>
            <person name="Phanindranath R."/>
            <person name="Mutnuri L."/>
            <person name="Dayal A.M."/>
        </authorList>
    </citation>
    <scope>NUCLEOTIDE SEQUENCE [LARGE SCALE GENOMIC DNA]</scope>
    <source>
        <strain evidence="2 3">KG-16</strain>
    </source>
</reference>
<comment type="caution">
    <text evidence="2">The sequence shown here is derived from an EMBL/GenBank/DDBJ whole genome shotgun (WGS) entry which is preliminary data.</text>
</comment>
<dbReference type="PATRIC" id="fig|1441730.3.peg.2515"/>
<feature type="domain" description="HTH luxR-type" evidence="1">
    <location>
        <begin position="17"/>
        <end position="74"/>
    </location>
</feature>
<dbReference type="InterPro" id="IPR016032">
    <property type="entry name" value="Sig_transdc_resp-reg_C-effctor"/>
</dbReference>
<dbReference type="GO" id="GO:0006355">
    <property type="term" value="P:regulation of DNA-templated transcription"/>
    <property type="evidence" value="ECO:0007669"/>
    <property type="project" value="InterPro"/>
</dbReference>
<dbReference type="InterPro" id="IPR000792">
    <property type="entry name" value="Tscrpt_reg_LuxR_C"/>
</dbReference>
<evidence type="ECO:0000313" key="3">
    <source>
        <dbReference type="Proteomes" id="UP000053060"/>
    </source>
</evidence>
<reference evidence="3" key="1">
    <citation type="submission" date="2015-01" db="EMBL/GenBank/DDBJ databases">
        <title>Draft genome sequence of Rhodococcus pyridinivorans strain KG-16, a hydrocarbon-degrading bacterium.</title>
        <authorList>
            <person name="Aggarwal R.K."/>
            <person name="Dawar C."/>
        </authorList>
    </citation>
    <scope>NUCLEOTIDE SEQUENCE [LARGE SCALE GENOMIC DNA]</scope>
    <source>
        <strain evidence="3">KG-16</strain>
    </source>
</reference>
<dbReference type="GeneID" id="29937438"/>
<sequence length="90" mass="9787">MTTMLEHSPAQKPAPQKPALSAREIEILRAWLLCESKSEAAASLFVTAATVSTHIVRIREKYARVGRTATTKTALLARALQDGVVSIDEL</sequence>
<organism evidence="2 3">
    <name type="scientific">Rhodococcus pyridinivorans KG-16</name>
    <dbReference type="NCBI Taxonomy" id="1441730"/>
    <lineage>
        <taxon>Bacteria</taxon>
        <taxon>Bacillati</taxon>
        <taxon>Actinomycetota</taxon>
        <taxon>Actinomycetes</taxon>
        <taxon>Mycobacteriales</taxon>
        <taxon>Nocardiaceae</taxon>
        <taxon>Rhodococcus</taxon>
    </lineage>
</organism>
<dbReference type="GO" id="GO:0003677">
    <property type="term" value="F:DNA binding"/>
    <property type="evidence" value="ECO:0007669"/>
    <property type="project" value="InterPro"/>
</dbReference>
<dbReference type="Pfam" id="PF00196">
    <property type="entry name" value="GerE"/>
    <property type="match status" value="1"/>
</dbReference>
<accession>A0A0V9UKS8</accession>
<dbReference type="InterPro" id="IPR036388">
    <property type="entry name" value="WH-like_DNA-bd_sf"/>
</dbReference>
<gene>
    <name evidence="2" type="ORF">Z045_12080</name>
</gene>
<dbReference type="Proteomes" id="UP000053060">
    <property type="component" value="Unassembled WGS sequence"/>
</dbReference>
<name>A0A0V9UKS8_9NOCA</name>
<dbReference type="RefSeq" id="WP_016692216.1">
    <property type="nucleotide sequence ID" value="NZ_AZXY01000005.1"/>
</dbReference>
<dbReference type="SMART" id="SM00421">
    <property type="entry name" value="HTH_LUXR"/>
    <property type="match status" value="1"/>
</dbReference>
<protein>
    <submittedName>
        <fullName evidence="2">LuxR family transcriptional regulator</fullName>
    </submittedName>
</protein>